<proteinExistence type="predicted"/>
<evidence type="ECO:0000313" key="2">
    <source>
        <dbReference type="Proteomes" id="UP000266552"/>
    </source>
</evidence>
<dbReference type="AlphaFoldDB" id="A0A385TK01"/>
<gene>
    <name evidence="1" type="ORF">D5F53_12140</name>
</gene>
<reference evidence="1 2" key="1">
    <citation type="submission" date="2018-09" db="EMBL/GenBank/DDBJ databases">
        <title>Genome Sequence of Paenibacillus lautus Strain E7593-69, Azo Dye-Degrading Bacteria, Isolated from Commercial Tattoo Inks.</title>
        <authorList>
            <person name="Nho S.W."/>
            <person name="Kim S.-J."/>
            <person name="Kweon O."/>
            <person name="Cerniglia C.E."/>
        </authorList>
    </citation>
    <scope>NUCLEOTIDE SEQUENCE [LARGE SCALE GENOMIC DNA]</scope>
    <source>
        <strain evidence="1 2">E7593-69</strain>
    </source>
</reference>
<sequence length="100" mass="11167">MVIVRTEGALFAGIGIILDTCVQKTPLMLEIASIGVDEDRGGAIYRNGPVNGQMLKERPSYLLKLPLLESMRTEDPLFRRNGPIMVIKRTQDPLLHRNHG</sequence>
<dbReference type="EMBL" id="CP032412">
    <property type="protein sequence ID" value="AYB43999.1"/>
    <property type="molecule type" value="Genomic_DNA"/>
</dbReference>
<organism evidence="1 2">
    <name type="scientific">Paenibacillus lautus</name>
    <name type="common">Bacillus lautus</name>
    <dbReference type="NCBI Taxonomy" id="1401"/>
    <lineage>
        <taxon>Bacteria</taxon>
        <taxon>Bacillati</taxon>
        <taxon>Bacillota</taxon>
        <taxon>Bacilli</taxon>
        <taxon>Bacillales</taxon>
        <taxon>Paenibacillaceae</taxon>
        <taxon>Paenibacillus</taxon>
    </lineage>
</organism>
<protein>
    <submittedName>
        <fullName evidence="1">Uncharacterized protein</fullName>
    </submittedName>
</protein>
<evidence type="ECO:0000313" key="1">
    <source>
        <dbReference type="EMBL" id="AYB43999.1"/>
    </source>
</evidence>
<keyword evidence="2" id="KW-1185">Reference proteome</keyword>
<name>A0A385TK01_PAELA</name>
<dbReference type="Proteomes" id="UP000266552">
    <property type="component" value="Chromosome"/>
</dbReference>
<accession>A0A385TK01</accession>
<dbReference type="KEGG" id="plw:D5F53_12140"/>